<evidence type="ECO:0000256" key="9">
    <source>
        <dbReference type="SAM" id="Phobius"/>
    </source>
</evidence>
<feature type="transmembrane region" description="Helical" evidence="9">
    <location>
        <begin position="203"/>
        <end position="225"/>
    </location>
</feature>
<name>M6D502_9LEPT</name>
<feature type="domain" description="Histidine kinase" evidence="10">
    <location>
        <begin position="392"/>
        <end position="697"/>
    </location>
</feature>
<evidence type="ECO:0000313" key="12">
    <source>
        <dbReference type="Proteomes" id="UP000011988"/>
    </source>
</evidence>
<comment type="catalytic activity">
    <reaction evidence="1">
        <text>ATP + protein L-histidine = ADP + protein N-phospho-L-histidine.</text>
        <dbReference type="EC" id="2.7.13.3"/>
    </reaction>
</comment>
<dbReference type="SUPFAM" id="SSF55874">
    <property type="entry name" value="ATPase domain of HSP90 chaperone/DNA topoisomerase II/histidine kinase"/>
    <property type="match status" value="1"/>
</dbReference>
<accession>M6D502</accession>
<keyword evidence="9" id="KW-0812">Transmembrane</keyword>
<dbReference type="GO" id="GO:0005524">
    <property type="term" value="F:ATP binding"/>
    <property type="evidence" value="ECO:0007669"/>
    <property type="project" value="UniProtKB-KW"/>
</dbReference>
<dbReference type="EC" id="2.7.13.3" evidence="2"/>
<dbReference type="InterPro" id="IPR004358">
    <property type="entry name" value="Sig_transdc_His_kin-like_C"/>
</dbReference>
<dbReference type="SMART" id="SM00387">
    <property type="entry name" value="HATPase_c"/>
    <property type="match status" value="1"/>
</dbReference>
<dbReference type="PATRIC" id="fig|1218565.3.peg.452"/>
<feature type="transmembrane region" description="Helical" evidence="9">
    <location>
        <begin position="231"/>
        <end position="252"/>
    </location>
</feature>
<evidence type="ECO:0000256" key="8">
    <source>
        <dbReference type="ARBA" id="ARBA00023012"/>
    </source>
</evidence>
<dbReference type="GO" id="GO:0000155">
    <property type="term" value="F:phosphorelay sensor kinase activity"/>
    <property type="evidence" value="ECO:0007669"/>
    <property type="project" value="InterPro"/>
</dbReference>
<evidence type="ECO:0000256" key="4">
    <source>
        <dbReference type="ARBA" id="ARBA00022679"/>
    </source>
</evidence>
<evidence type="ECO:0000259" key="10">
    <source>
        <dbReference type="PROSITE" id="PS50109"/>
    </source>
</evidence>
<dbReference type="Proteomes" id="UP000011988">
    <property type="component" value="Unassembled WGS sequence"/>
</dbReference>
<dbReference type="AlphaFoldDB" id="M6D502"/>
<dbReference type="EMBL" id="ANIK01000007">
    <property type="protein sequence ID" value="EMJ97761.1"/>
    <property type="molecule type" value="Genomic_DNA"/>
</dbReference>
<organism evidence="11 12">
    <name type="scientific">Leptospira alstonii serovar Sichuan str. 79601</name>
    <dbReference type="NCBI Taxonomy" id="1218565"/>
    <lineage>
        <taxon>Bacteria</taxon>
        <taxon>Pseudomonadati</taxon>
        <taxon>Spirochaetota</taxon>
        <taxon>Spirochaetia</taxon>
        <taxon>Leptospirales</taxon>
        <taxon>Leptospiraceae</taxon>
        <taxon>Leptospira</taxon>
    </lineage>
</organism>
<dbReference type="InterPro" id="IPR050351">
    <property type="entry name" value="BphY/WalK/GraS-like"/>
</dbReference>
<evidence type="ECO:0000256" key="3">
    <source>
        <dbReference type="ARBA" id="ARBA00022553"/>
    </source>
</evidence>
<dbReference type="Pfam" id="PF02518">
    <property type="entry name" value="HATPase_c"/>
    <property type="match status" value="1"/>
</dbReference>
<feature type="transmembrane region" description="Helical" evidence="9">
    <location>
        <begin position="78"/>
        <end position="100"/>
    </location>
</feature>
<dbReference type="GO" id="GO:0000156">
    <property type="term" value="F:phosphorelay response regulator activity"/>
    <property type="evidence" value="ECO:0007669"/>
    <property type="project" value="TreeGrafter"/>
</dbReference>
<keyword evidence="7" id="KW-0067">ATP-binding</keyword>
<dbReference type="PROSITE" id="PS50109">
    <property type="entry name" value="HIS_KIN"/>
    <property type="match status" value="1"/>
</dbReference>
<evidence type="ECO:0000256" key="1">
    <source>
        <dbReference type="ARBA" id="ARBA00000085"/>
    </source>
</evidence>
<dbReference type="InterPro" id="IPR036097">
    <property type="entry name" value="HisK_dim/P_sf"/>
</dbReference>
<feature type="transmembrane region" description="Helical" evidence="9">
    <location>
        <begin position="49"/>
        <end position="66"/>
    </location>
</feature>
<keyword evidence="8" id="KW-0902">Two-component regulatory system</keyword>
<evidence type="ECO:0000256" key="7">
    <source>
        <dbReference type="ARBA" id="ARBA00022840"/>
    </source>
</evidence>
<keyword evidence="4" id="KW-0808">Transferase</keyword>
<gene>
    <name evidence="11" type="ORF">LEP1GSC194_1954</name>
</gene>
<proteinExistence type="predicted"/>
<keyword evidence="5" id="KW-0547">Nucleotide-binding</keyword>
<dbReference type="PANTHER" id="PTHR42878:SF7">
    <property type="entry name" value="SENSOR HISTIDINE KINASE GLRK"/>
    <property type="match status" value="1"/>
</dbReference>
<evidence type="ECO:0000256" key="2">
    <source>
        <dbReference type="ARBA" id="ARBA00012438"/>
    </source>
</evidence>
<evidence type="ECO:0000256" key="6">
    <source>
        <dbReference type="ARBA" id="ARBA00022777"/>
    </source>
</evidence>
<dbReference type="GO" id="GO:0030295">
    <property type="term" value="F:protein kinase activator activity"/>
    <property type="evidence" value="ECO:0007669"/>
    <property type="project" value="TreeGrafter"/>
</dbReference>
<dbReference type="CDD" id="cd00082">
    <property type="entry name" value="HisKA"/>
    <property type="match status" value="1"/>
</dbReference>
<dbReference type="InterPro" id="IPR005467">
    <property type="entry name" value="His_kinase_dom"/>
</dbReference>
<dbReference type="InterPro" id="IPR036890">
    <property type="entry name" value="HATPase_C_sf"/>
</dbReference>
<feature type="transmembrane region" description="Helical" evidence="9">
    <location>
        <begin position="138"/>
        <end position="158"/>
    </location>
</feature>
<protein>
    <recommendedName>
        <fullName evidence="2">histidine kinase</fullName>
        <ecNumber evidence="2">2.7.13.3</ecNumber>
    </recommendedName>
</protein>
<feature type="transmembrane region" description="Helical" evidence="9">
    <location>
        <begin position="112"/>
        <end position="131"/>
    </location>
</feature>
<keyword evidence="9" id="KW-1133">Transmembrane helix</keyword>
<reference evidence="11 12" key="1">
    <citation type="submission" date="2013-01" db="EMBL/GenBank/DDBJ databases">
        <authorList>
            <person name="Harkins D.M."/>
            <person name="Durkin A.S."/>
            <person name="Brinkac L.M."/>
            <person name="Haft D.H."/>
            <person name="Selengut J.D."/>
            <person name="Sanka R."/>
            <person name="DePew J."/>
            <person name="Purushe J."/>
            <person name="Galloway R.L."/>
            <person name="Vinetz J.M."/>
            <person name="Sutton G.G."/>
            <person name="Nierman W.C."/>
            <person name="Fouts D.E."/>
        </authorList>
    </citation>
    <scope>NUCLEOTIDE SEQUENCE [LARGE SCALE GENOMIC DNA]</scope>
    <source>
        <strain evidence="11 12">79601</strain>
    </source>
</reference>
<dbReference type="Gene3D" id="1.10.287.130">
    <property type="match status" value="1"/>
</dbReference>
<comment type="caution">
    <text evidence="11">The sequence shown here is derived from an EMBL/GenBank/DDBJ whole genome shotgun (WGS) entry which is preliminary data.</text>
</comment>
<dbReference type="PANTHER" id="PTHR42878">
    <property type="entry name" value="TWO-COMPONENT HISTIDINE KINASE"/>
    <property type="match status" value="1"/>
</dbReference>
<dbReference type="InterPro" id="IPR003661">
    <property type="entry name" value="HisK_dim/P_dom"/>
</dbReference>
<feature type="transmembrane region" description="Helical" evidence="9">
    <location>
        <begin position="15"/>
        <end position="37"/>
    </location>
</feature>
<dbReference type="PRINTS" id="PR00344">
    <property type="entry name" value="BCTRLSENSOR"/>
</dbReference>
<dbReference type="InterPro" id="IPR003594">
    <property type="entry name" value="HATPase_dom"/>
</dbReference>
<sequence>MTNVKSHSRFSTSNVGLWIFGISTILVIGSFFGNYYYEERHLDRLLDNIHWTISYVCAAALAWLGYFSVEGKIHRFRFWFALGLTANALGQFSWAIQVYLDYYVIPTPSDYLFPWVAPCFIIGYSIIIIECDRNKIRAAVLDALGLITAILTFSLALYLPQREGVGIPQLLPLINHPVSFLTAAALGVLLIPLLRLQPDKSWFSFILGMGGTGFCWLLWNALLIVEIPPDGTLLNAGFSVAALILGYGVLTWEPKFNDHPVWGRRFEAGLRLLPLFEVVASSITIVLAGTLSGLPEGVRIVAWTGTTIVVVIASARQTFLVKEMTDAEQEIRLINEGLEEIVAKRTEELRTVNQYLISKNEQVIRAIENVKNTQKQLIRSEKMAVLGQLVAGIAHELNTPLGAIVSSNEAIRSVLSDSWEDLLRNYSDFTEDEKSIWEKLFSRAISLREFYDTREERIKRKKIAGLLSDFGFSDCVRLADILTDLGINPDYVWENFKDLPQKEKLLRIAQNALSLSGLARASFTIEKAAEKASLVIQALKEYAYRDRTDTAMGPVDVRKQLETVLTLYYSKYKTQVEIVRDMPETSYVRGNAESLTQVWTNLIGNALYAMGYKGKIVISCNKILTGWEVAIKDSGTGIEEAVQDRIFEPFFTTKPSGAGTGLGLDICRRIIEDHNGKIFFETSKEGTTFFVILPVAEPPHKISEKQLVKS</sequence>
<feature type="transmembrane region" description="Helical" evidence="9">
    <location>
        <begin position="272"/>
        <end position="291"/>
    </location>
</feature>
<evidence type="ECO:0000256" key="5">
    <source>
        <dbReference type="ARBA" id="ARBA00022741"/>
    </source>
</evidence>
<dbReference type="FunFam" id="3.30.565.10:FF:000180">
    <property type="entry name" value="Histidine kinase sensor protein"/>
    <property type="match status" value="1"/>
</dbReference>
<feature type="transmembrane region" description="Helical" evidence="9">
    <location>
        <begin position="178"/>
        <end position="196"/>
    </location>
</feature>
<dbReference type="Gene3D" id="3.30.565.10">
    <property type="entry name" value="Histidine kinase-like ATPase, C-terminal domain"/>
    <property type="match status" value="1"/>
</dbReference>
<dbReference type="OrthoDB" id="9804645at2"/>
<keyword evidence="6" id="KW-0418">Kinase</keyword>
<keyword evidence="9" id="KW-0472">Membrane</keyword>
<dbReference type="GO" id="GO:0007234">
    <property type="term" value="P:osmosensory signaling via phosphorelay pathway"/>
    <property type="evidence" value="ECO:0007669"/>
    <property type="project" value="TreeGrafter"/>
</dbReference>
<dbReference type="RefSeq" id="WP_020772103.1">
    <property type="nucleotide sequence ID" value="NZ_ANIK01000007.1"/>
</dbReference>
<dbReference type="SUPFAM" id="SSF47384">
    <property type="entry name" value="Homodimeric domain of signal transducing histidine kinase"/>
    <property type="match status" value="1"/>
</dbReference>
<keyword evidence="3" id="KW-0597">Phosphoprotein</keyword>
<evidence type="ECO:0000313" key="11">
    <source>
        <dbReference type="EMBL" id="EMJ97761.1"/>
    </source>
</evidence>